<organism evidence="1 2">
    <name type="scientific">Streptosporangium canum</name>
    <dbReference type="NCBI Taxonomy" id="324952"/>
    <lineage>
        <taxon>Bacteria</taxon>
        <taxon>Bacillati</taxon>
        <taxon>Actinomycetota</taxon>
        <taxon>Actinomycetes</taxon>
        <taxon>Streptosporangiales</taxon>
        <taxon>Streptosporangiaceae</taxon>
        <taxon>Streptosporangium</taxon>
    </lineage>
</organism>
<protein>
    <submittedName>
        <fullName evidence="1">Uncharacterized protein</fullName>
    </submittedName>
</protein>
<sequence>MKQGWLDEVDRVFAAVPPLDREVGGCTRCHTEEDLRLLGGDPAAVPDELVASFMRKTVDHWDEDQYPLLWRRLMPRVLRYLASDAPGGDPAGELRGLASYGAGFAGWPAHERAAAERAFAALLAAALTDGRPAERVAELVEGLAHATEDLRPWLDRLAGLPGHEADAGLVRLACHWSTALLWEEELFTWWYDGDPQVLADWLPAQRGRIASFAAAHRCKSAADAVVAIDRLQAGEPSPWFYPGATGYPMRGLDPRLLRVVTR</sequence>
<dbReference type="GeneID" id="96299116"/>
<reference evidence="2" key="1">
    <citation type="submission" date="2016-10" db="EMBL/GenBank/DDBJ databases">
        <authorList>
            <person name="Varghese N."/>
            <person name="Submissions S."/>
        </authorList>
    </citation>
    <scope>NUCLEOTIDE SEQUENCE [LARGE SCALE GENOMIC DNA]</scope>
    <source>
        <strain evidence="2">CGMCC 4.2126</strain>
    </source>
</reference>
<dbReference type="EMBL" id="FOQY01000010">
    <property type="protein sequence ID" value="SFJ57927.1"/>
    <property type="molecule type" value="Genomic_DNA"/>
</dbReference>
<dbReference type="Proteomes" id="UP000199111">
    <property type="component" value="Unassembled WGS sequence"/>
</dbReference>
<proteinExistence type="predicted"/>
<gene>
    <name evidence="1" type="ORF">SAMN05216275_11053</name>
</gene>
<keyword evidence="2" id="KW-1185">Reference proteome</keyword>
<evidence type="ECO:0000313" key="1">
    <source>
        <dbReference type="EMBL" id="SFJ57927.1"/>
    </source>
</evidence>
<evidence type="ECO:0000313" key="2">
    <source>
        <dbReference type="Proteomes" id="UP000199111"/>
    </source>
</evidence>
<dbReference type="AlphaFoldDB" id="A0A1I3SKH0"/>
<dbReference type="RefSeq" id="WP_093887922.1">
    <property type="nucleotide sequence ID" value="NZ_FOQY01000010.1"/>
</dbReference>
<accession>A0A1I3SKH0</accession>
<name>A0A1I3SKH0_9ACTN</name>